<sequence>MNVAVKHQVDPVVRSNLDFKIEDIPKFWFGNDPFKTRFFDALSLTFPEGERFFIESVRLYRDQIQDPILEHKVKDFIRQEAQHGIAHDRMNQQMIKQGMPVEKFTHMLRTRFQGVLKNQSPAYCIALTAASEHLTALMAECFFGEKDTMQEVHPYVRALLAWHSIEEMEHRDVAFDVMKDVAKVDEKTRKKALLVASVTMLIFNSYRTNAMLKQDGFSKIQRATLFAKGLPWFLGKNGKLTKMKSHYLDWFKADFHPSQHPIIAQYEVWVDTLAKTHDPIQAGEAFWAHARQSKS</sequence>
<protein>
    <submittedName>
        <fullName evidence="1">Metal-dependent hydrolase</fullName>
    </submittedName>
</protein>
<dbReference type="Pfam" id="PF10118">
    <property type="entry name" value="Metal_hydrol"/>
    <property type="match status" value="1"/>
</dbReference>
<dbReference type="RefSeq" id="WP_166325392.1">
    <property type="nucleotide sequence ID" value="NZ_CP049916.1"/>
</dbReference>
<gene>
    <name evidence="1" type="ORF">G8D99_10265</name>
</gene>
<evidence type="ECO:0000313" key="2">
    <source>
        <dbReference type="Proteomes" id="UP000501939"/>
    </source>
</evidence>
<dbReference type="PIRSF" id="PIRSF007580">
    <property type="entry name" value="UCP07580"/>
    <property type="match status" value="1"/>
</dbReference>
<dbReference type="KEGG" id="alj:G8D99_10265"/>
<dbReference type="EMBL" id="CP049916">
    <property type="protein sequence ID" value="QIO09364.1"/>
    <property type="molecule type" value="Genomic_DNA"/>
</dbReference>
<keyword evidence="1" id="KW-0378">Hydrolase</keyword>
<dbReference type="GO" id="GO:0016787">
    <property type="term" value="F:hydrolase activity"/>
    <property type="evidence" value="ECO:0007669"/>
    <property type="project" value="UniProtKB-KW"/>
</dbReference>
<organism evidence="1 2">
    <name type="scientific">Acinetobacter lanii</name>
    <dbReference type="NCBI Taxonomy" id="2715163"/>
    <lineage>
        <taxon>Bacteria</taxon>
        <taxon>Pseudomonadati</taxon>
        <taxon>Pseudomonadota</taxon>
        <taxon>Gammaproteobacteria</taxon>
        <taxon>Moraxellales</taxon>
        <taxon>Moraxellaceae</taxon>
        <taxon>Acinetobacter</taxon>
    </lineage>
</organism>
<dbReference type="AlphaFoldDB" id="A0A6G8S5H1"/>
<keyword evidence="2" id="KW-1185">Reference proteome</keyword>
<dbReference type="InterPro" id="IPR016516">
    <property type="entry name" value="UCP07580"/>
</dbReference>
<reference evidence="1 2" key="1">
    <citation type="submission" date="2020-03" db="EMBL/GenBank/DDBJ databases">
        <authorList>
            <person name="Zhu W."/>
        </authorList>
    </citation>
    <scope>NUCLEOTIDE SEQUENCE [LARGE SCALE GENOMIC DNA]</scope>
    <source>
        <strain evidence="1 2">185</strain>
    </source>
</reference>
<name>A0A6G8S5H1_9GAMM</name>
<dbReference type="PANTHER" id="PTHR39456:SF1">
    <property type="entry name" value="METAL-DEPENDENT HYDROLASE"/>
    <property type="match status" value="1"/>
</dbReference>
<proteinExistence type="predicted"/>
<dbReference type="Proteomes" id="UP000501939">
    <property type="component" value="Chromosome"/>
</dbReference>
<accession>A0A6G8S5H1</accession>
<dbReference type="PANTHER" id="PTHR39456">
    <property type="entry name" value="METAL-DEPENDENT HYDROLASE"/>
    <property type="match status" value="1"/>
</dbReference>
<evidence type="ECO:0000313" key="1">
    <source>
        <dbReference type="EMBL" id="QIO09364.1"/>
    </source>
</evidence>